<dbReference type="InterPro" id="IPR051784">
    <property type="entry name" value="Nod_factor_ABC_transporter"/>
</dbReference>
<dbReference type="OrthoDB" id="9815972at2"/>
<protein>
    <submittedName>
        <fullName evidence="2">ABC transporter</fullName>
    </submittedName>
</protein>
<keyword evidence="4" id="KW-1185">Reference proteome</keyword>
<keyword evidence="1" id="KW-0472">Membrane</keyword>
<organism evidence="2 5">
    <name type="scientific">Pseudoalteromonas aurantia</name>
    <dbReference type="NCBI Taxonomy" id="43654"/>
    <lineage>
        <taxon>Bacteria</taxon>
        <taxon>Pseudomonadati</taxon>
        <taxon>Pseudomonadota</taxon>
        <taxon>Gammaproteobacteria</taxon>
        <taxon>Alteromonadales</taxon>
        <taxon>Pseudoalteromonadaceae</taxon>
        <taxon>Pseudoalteromonas</taxon>
    </lineage>
</organism>
<dbReference type="EMBL" id="PNBX01000060">
    <property type="protein sequence ID" value="TMO67382.1"/>
    <property type="molecule type" value="Genomic_DNA"/>
</dbReference>
<evidence type="ECO:0000313" key="4">
    <source>
        <dbReference type="Proteomes" id="UP000307164"/>
    </source>
</evidence>
<feature type="transmembrane region" description="Helical" evidence="1">
    <location>
        <begin position="132"/>
        <end position="155"/>
    </location>
</feature>
<feature type="transmembrane region" description="Helical" evidence="1">
    <location>
        <begin position="224"/>
        <end position="244"/>
    </location>
</feature>
<sequence length="257" mass="27702">MLQLLRIETLRSWRMFLRYPVDAIALIFVMLFMFFGLFLGAEYLAGGAEKFGDRLQSIVILYVTWTLVVSVFAGVSGELQKEADTGTLEQLLIARVNLPTLIFVRAIASLGVSIVLTVVTLGIVILGTGVELLFPAVVLIPIIACVLGGIGLGMLVGSITLLAKRAMGLIGILQLVLLFLITLPWESWTGLSKVAGYFLPLTSGASQIKQMMSGQLIALGSEHAFAFASGVSYFLVGYLMFSLATSRAQKLGLLSQH</sequence>
<dbReference type="RefSeq" id="WP_138592500.1">
    <property type="nucleotide sequence ID" value="NZ_PNBW01000046.1"/>
</dbReference>
<evidence type="ECO:0000313" key="3">
    <source>
        <dbReference type="EMBL" id="TMO74719.1"/>
    </source>
</evidence>
<dbReference type="Proteomes" id="UP000307164">
    <property type="component" value="Unassembled WGS sequence"/>
</dbReference>
<dbReference type="AlphaFoldDB" id="A0A5S3V6W5"/>
<evidence type="ECO:0000313" key="2">
    <source>
        <dbReference type="EMBL" id="TMO67382.1"/>
    </source>
</evidence>
<name>A0A5S3V6W5_9GAMM</name>
<gene>
    <name evidence="2" type="ORF">CWC19_14345</name>
    <name evidence="3" type="ORF">CWC20_09335</name>
</gene>
<dbReference type="PANTHER" id="PTHR43229">
    <property type="entry name" value="NODULATION PROTEIN J"/>
    <property type="match status" value="1"/>
</dbReference>
<reference evidence="2" key="3">
    <citation type="submission" date="2019-09" db="EMBL/GenBank/DDBJ databases">
        <title>Co-occurence of chitin degradation, pigmentation and bioactivity in marine Pseudoalteromonas.</title>
        <authorList>
            <person name="Sonnenschein E.C."/>
            <person name="Bech P.K."/>
        </authorList>
    </citation>
    <scope>NUCLEOTIDE SEQUENCE</scope>
    <source>
        <strain evidence="2">S3790</strain>
        <strain evidence="3">S3895</strain>
    </source>
</reference>
<accession>A0A5S3V6W5</accession>
<dbReference type="EMBL" id="PNBW01000046">
    <property type="protein sequence ID" value="TMO74719.1"/>
    <property type="molecule type" value="Genomic_DNA"/>
</dbReference>
<feature type="transmembrane region" description="Helical" evidence="1">
    <location>
        <begin position="100"/>
        <end position="126"/>
    </location>
</feature>
<feature type="transmembrane region" description="Helical" evidence="1">
    <location>
        <begin position="167"/>
        <end position="185"/>
    </location>
</feature>
<comment type="caution">
    <text evidence="2">The sequence shown here is derived from an EMBL/GenBank/DDBJ whole genome shotgun (WGS) entry which is preliminary data.</text>
</comment>
<proteinExistence type="predicted"/>
<dbReference type="PANTHER" id="PTHR43229:SF6">
    <property type="entry name" value="ABC-TYPE MULTIDRUG TRANSPORT SYSTEM, PERMEASE COMPONENT"/>
    <property type="match status" value="1"/>
</dbReference>
<reference evidence="4 5" key="2">
    <citation type="submission" date="2019-06" db="EMBL/GenBank/DDBJ databases">
        <title>Co-occurence of chitin degradation, pigmentation and bioactivity in marine Pseudoalteromonas.</title>
        <authorList>
            <person name="Sonnenschein E.C."/>
            <person name="Bech P.K."/>
        </authorList>
    </citation>
    <scope>NUCLEOTIDE SEQUENCE [LARGE SCALE GENOMIC DNA]</scope>
    <source>
        <strain evidence="5">S3790</strain>
        <strain evidence="4">S3895</strain>
    </source>
</reference>
<keyword evidence="1" id="KW-0812">Transmembrane</keyword>
<dbReference type="Proteomes" id="UP000307217">
    <property type="component" value="Unassembled WGS sequence"/>
</dbReference>
<evidence type="ECO:0000256" key="1">
    <source>
        <dbReference type="SAM" id="Phobius"/>
    </source>
</evidence>
<feature type="transmembrane region" description="Helical" evidence="1">
    <location>
        <begin position="21"/>
        <end position="39"/>
    </location>
</feature>
<keyword evidence="1" id="KW-1133">Transmembrane helix</keyword>
<feature type="transmembrane region" description="Helical" evidence="1">
    <location>
        <begin position="59"/>
        <end position="79"/>
    </location>
</feature>
<evidence type="ECO:0000313" key="5">
    <source>
        <dbReference type="Proteomes" id="UP000307217"/>
    </source>
</evidence>
<reference evidence="4 5" key="1">
    <citation type="submission" date="2018-01" db="EMBL/GenBank/DDBJ databases">
        <authorList>
            <person name="Paulsen S."/>
            <person name="Gram L.K."/>
        </authorList>
    </citation>
    <scope>NUCLEOTIDE SEQUENCE [LARGE SCALE GENOMIC DNA]</scope>
    <source>
        <strain evidence="2 5">S3790</strain>
        <strain evidence="3 4">S3895</strain>
    </source>
</reference>